<dbReference type="AlphaFoldDB" id="A0A4Z2I6L3"/>
<name>A0A4Z2I6L3_9TELE</name>
<organism evidence="1 2">
    <name type="scientific">Liparis tanakae</name>
    <name type="common">Tanaka's snailfish</name>
    <dbReference type="NCBI Taxonomy" id="230148"/>
    <lineage>
        <taxon>Eukaryota</taxon>
        <taxon>Metazoa</taxon>
        <taxon>Chordata</taxon>
        <taxon>Craniata</taxon>
        <taxon>Vertebrata</taxon>
        <taxon>Euteleostomi</taxon>
        <taxon>Actinopterygii</taxon>
        <taxon>Neopterygii</taxon>
        <taxon>Teleostei</taxon>
        <taxon>Neoteleostei</taxon>
        <taxon>Acanthomorphata</taxon>
        <taxon>Eupercaria</taxon>
        <taxon>Perciformes</taxon>
        <taxon>Cottioidei</taxon>
        <taxon>Cottales</taxon>
        <taxon>Liparidae</taxon>
        <taxon>Liparis</taxon>
    </lineage>
</organism>
<accession>A0A4Z2I6L3</accession>
<keyword evidence="2" id="KW-1185">Reference proteome</keyword>
<evidence type="ECO:0000313" key="1">
    <source>
        <dbReference type="EMBL" id="TNN73677.1"/>
    </source>
</evidence>
<gene>
    <name evidence="1" type="ORF">EYF80_016057</name>
</gene>
<sequence length="78" mass="8442">MMLGYDCHGKKSPAARGILLAQQESERAASASLLVRVIQSSGSGRRQGTSPHRGPLSLGWHFQPLVTLHFLGMETDIV</sequence>
<comment type="caution">
    <text evidence="1">The sequence shown here is derived from an EMBL/GenBank/DDBJ whole genome shotgun (WGS) entry which is preliminary data.</text>
</comment>
<evidence type="ECO:0000313" key="2">
    <source>
        <dbReference type="Proteomes" id="UP000314294"/>
    </source>
</evidence>
<reference evidence="1 2" key="1">
    <citation type="submission" date="2019-03" db="EMBL/GenBank/DDBJ databases">
        <title>First draft genome of Liparis tanakae, snailfish: a comprehensive survey of snailfish specific genes.</title>
        <authorList>
            <person name="Kim W."/>
            <person name="Song I."/>
            <person name="Jeong J.-H."/>
            <person name="Kim D."/>
            <person name="Kim S."/>
            <person name="Ryu S."/>
            <person name="Song J.Y."/>
            <person name="Lee S.K."/>
        </authorList>
    </citation>
    <scope>NUCLEOTIDE SEQUENCE [LARGE SCALE GENOMIC DNA]</scope>
    <source>
        <tissue evidence="1">Muscle</tissue>
    </source>
</reference>
<proteinExistence type="predicted"/>
<dbReference type="Proteomes" id="UP000314294">
    <property type="component" value="Unassembled WGS sequence"/>
</dbReference>
<dbReference type="EMBL" id="SRLO01000122">
    <property type="protein sequence ID" value="TNN73677.1"/>
    <property type="molecule type" value="Genomic_DNA"/>
</dbReference>
<protein>
    <submittedName>
        <fullName evidence="1">Uncharacterized protein</fullName>
    </submittedName>
</protein>